<reference evidence="2" key="1">
    <citation type="submission" date="2020-07" db="EMBL/GenBank/DDBJ databases">
        <title>Huge and variable diversity of episymbiotic CPR bacteria and DPANN archaea in groundwater ecosystems.</title>
        <authorList>
            <person name="He C.Y."/>
            <person name="Keren R."/>
            <person name="Whittaker M."/>
            <person name="Farag I.F."/>
            <person name="Doudna J."/>
            <person name="Cate J.H.D."/>
            <person name="Banfield J.F."/>
        </authorList>
    </citation>
    <scope>NUCLEOTIDE SEQUENCE</scope>
    <source>
        <strain evidence="2">NC_groundwater_1664_Pr3_B-0.1um_52_9</strain>
    </source>
</reference>
<evidence type="ECO:0000313" key="3">
    <source>
        <dbReference type="Proteomes" id="UP000807825"/>
    </source>
</evidence>
<keyword evidence="1" id="KW-0472">Membrane</keyword>
<dbReference type="EMBL" id="JACRDE010000320">
    <property type="protein sequence ID" value="MBI5250228.1"/>
    <property type="molecule type" value="Genomic_DNA"/>
</dbReference>
<comment type="caution">
    <text evidence="2">The sequence shown here is derived from an EMBL/GenBank/DDBJ whole genome shotgun (WGS) entry which is preliminary data.</text>
</comment>
<evidence type="ECO:0000313" key="2">
    <source>
        <dbReference type="EMBL" id="MBI5250228.1"/>
    </source>
</evidence>
<proteinExistence type="predicted"/>
<keyword evidence="1" id="KW-0812">Transmembrane</keyword>
<gene>
    <name evidence="2" type="ORF">HY912_12100</name>
</gene>
<dbReference type="AlphaFoldDB" id="A0A9D6Z0R7"/>
<feature type="transmembrane region" description="Helical" evidence="1">
    <location>
        <begin position="20"/>
        <end position="48"/>
    </location>
</feature>
<organism evidence="2 3">
    <name type="scientific">Desulfomonile tiedjei</name>
    <dbReference type="NCBI Taxonomy" id="2358"/>
    <lineage>
        <taxon>Bacteria</taxon>
        <taxon>Pseudomonadati</taxon>
        <taxon>Thermodesulfobacteriota</taxon>
        <taxon>Desulfomonilia</taxon>
        <taxon>Desulfomonilales</taxon>
        <taxon>Desulfomonilaceae</taxon>
        <taxon>Desulfomonile</taxon>
    </lineage>
</organism>
<accession>A0A9D6Z0R7</accession>
<sequence>MAAKCMHRPTGRGIAARKTLAAVVLGSVTAVVRILVMTRLMVVIARFLALVRMPRARIASHC</sequence>
<name>A0A9D6Z0R7_9BACT</name>
<protein>
    <submittedName>
        <fullName evidence="2">Uncharacterized protein</fullName>
    </submittedName>
</protein>
<dbReference type="Proteomes" id="UP000807825">
    <property type="component" value="Unassembled WGS sequence"/>
</dbReference>
<evidence type="ECO:0000256" key="1">
    <source>
        <dbReference type="SAM" id="Phobius"/>
    </source>
</evidence>
<keyword evidence="1" id="KW-1133">Transmembrane helix</keyword>